<dbReference type="Proteomes" id="UP000287651">
    <property type="component" value="Unassembled WGS sequence"/>
</dbReference>
<reference evidence="1 2" key="1">
    <citation type="journal article" date="2014" name="Agronomy (Basel)">
        <title>A Draft Genome Sequence for Ensete ventricosum, the Drought-Tolerant Tree Against Hunger.</title>
        <authorList>
            <person name="Harrison J."/>
            <person name="Moore K.A."/>
            <person name="Paszkiewicz K."/>
            <person name="Jones T."/>
            <person name="Grant M."/>
            <person name="Ambacheew D."/>
            <person name="Muzemil S."/>
            <person name="Studholme D.J."/>
        </authorList>
    </citation>
    <scope>NUCLEOTIDE SEQUENCE [LARGE SCALE GENOMIC DNA]</scope>
</reference>
<dbReference type="AlphaFoldDB" id="A0A426ZID8"/>
<evidence type="ECO:0000313" key="1">
    <source>
        <dbReference type="EMBL" id="RRT63742.1"/>
    </source>
</evidence>
<proteinExistence type="predicted"/>
<organism evidence="1 2">
    <name type="scientific">Ensete ventricosum</name>
    <name type="common">Abyssinian banana</name>
    <name type="synonym">Musa ensete</name>
    <dbReference type="NCBI Taxonomy" id="4639"/>
    <lineage>
        <taxon>Eukaryota</taxon>
        <taxon>Viridiplantae</taxon>
        <taxon>Streptophyta</taxon>
        <taxon>Embryophyta</taxon>
        <taxon>Tracheophyta</taxon>
        <taxon>Spermatophyta</taxon>
        <taxon>Magnoliopsida</taxon>
        <taxon>Liliopsida</taxon>
        <taxon>Zingiberales</taxon>
        <taxon>Musaceae</taxon>
        <taxon>Ensete</taxon>
    </lineage>
</organism>
<evidence type="ECO:0000313" key="2">
    <source>
        <dbReference type="Proteomes" id="UP000287651"/>
    </source>
</evidence>
<gene>
    <name evidence="1" type="ORF">B296_00020716</name>
</gene>
<name>A0A426ZID8_ENSVE</name>
<protein>
    <submittedName>
        <fullName evidence="1">Uncharacterized protein</fullName>
    </submittedName>
</protein>
<accession>A0A426ZID8</accession>
<dbReference type="EMBL" id="AMZH03006471">
    <property type="protein sequence ID" value="RRT63742.1"/>
    <property type="molecule type" value="Genomic_DNA"/>
</dbReference>
<comment type="caution">
    <text evidence="1">The sequence shown here is derived from an EMBL/GenBank/DDBJ whole genome shotgun (WGS) entry which is preliminary data.</text>
</comment>
<sequence length="95" mass="10982">MKVPDCSELSIAETPAGRCTTKVPWERTKDCRFNMYRPIWAVPPIGVVSASRTLKNPFCFYLYFSWQTETDMVSKYLCDNNIPAKVSIKFLLYDS</sequence>